<gene>
    <name evidence="6" type="ORF">CRN52_23745</name>
</gene>
<dbReference type="Pfam" id="PF13657">
    <property type="entry name" value="Couple_hipA"/>
    <property type="match status" value="1"/>
</dbReference>
<proteinExistence type="inferred from homology"/>
<dbReference type="PANTHER" id="PTHR37419:SF1">
    <property type="entry name" value="SERINE_THREONINE-PROTEIN KINASE TOXIN HIPA"/>
    <property type="match status" value="1"/>
</dbReference>
<dbReference type="PANTHER" id="PTHR37419">
    <property type="entry name" value="SERINE/THREONINE-PROTEIN KINASE TOXIN HIPA"/>
    <property type="match status" value="1"/>
</dbReference>
<dbReference type="GO" id="GO:0004674">
    <property type="term" value="F:protein serine/threonine kinase activity"/>
    <property type="evidence" value="ECO:0007669"/>
    <property type="project" value="TreeGrafter"/>
</dbReference>
<dbReference type="Pfam" id="PF07804">
    <property type="entry name" value="HipA_C"/>
    <property type="match status" value="1"/>
</dbReference>
<comment type="caution">
    <text evidence="6">The sequence shown here is derived from an EMBL/GenBank/DDBJ whole genome shotgun (WGS) entry which is preliminary data.</text>
</comment>
<dbReference type="AlphaFoldDB" id="A0A1W6M5G8"/>
<feature type="domain" description="HipA-like C-terminal" evidence="4">
    <location>
        <begin position="151"/>
        <end position="400"/>
    </location>
</feature>
<comment type="similarity">
    <text evidence="1">Belongs to the HipA Ser/Thr kinase family.</text>
</comment>
<evidence type="ECO:0000259" key="4">
    <source>
        <dbReference type="Pfam" id="PF07804"/>
    </source>
</evidence>
<evidence type="ECO:0000256" key="3">
    <source>
        <dbReference type="ARBA" id="ARBA00022777"/>
    </source>
</evidence>
<organism evidence="6 7">
    <name type="scientific">Vibrio vulnificus</name>
    <dbReference type="NCBI Taxonomy" id="672"/>
    <lineage>
        <taxon>Bacteria</taxon>
        <taxon>Pseudomonadati</taxon>
        <taxon>Pseudomonadota</taxon>
        <taxon>Gammaproteobacteria</taxon>
        <taxon>Vibrionales</taxon>
        <taxon>Vibrionaceae</taxon>
        <taxon>Vibrio</taxon>
    </lineage>
</organism>
<dbReference type="CDD" id="cd17808">
    <property type="entry name" value="HipA_Ec_like"/>
    <property type="match status" value="1"/>
</dbReference>
<dbReference type="GO" id="GO:0005829">
    <property type="term" value="C:cytosol"/>
    <property type="evidence" value="ECO:0007669"/>
    <property type="project" value="TreeGrafter"/>
</dbReference>
<evidence type="ECO:0000259" key="5">
    <source>
        <dbReference type="Pfam" id="PF13657"/>
    </source>
</evidence>
<dbReference type="InterPro" id="IPR052028">
    <property type="entry name" value="HipA_Ser/Thr_kinase"/>
</dbReference>
<protein>
    <submittedName>
        <fullName evidence="6">Type II toxin-antitoxin system HipA family toxin</fullName>
    </submittedName>
</protein>
<evidence type="ECO:0000313" key="6">
    <source>
        <dbReference type="EMBL" id="POB41999.1"/>
    </source>
</evidence>
<dbReference type="InterPro" id="IPR012893">
    <property type="entry name" value="HipA-like_C"/>
</dbReference>
<evidence type="ECO:0000256" key="2">
    <source>
        <dbReference type="ARBA" id="ARBA00022679"/>
    </source>
</evidence>
<dbReference type="EMBL" id="PDGH01000146">
    <property type="protein sequence ID" value="POB41999.1"/>
    <property type="molecule type" value="Genomic_DNA"/>
</dbReference>
<accession>A0A1W6M5G8</accession>
<reference evidence="6 7" key="1">
    <citation type="journal article" date="2018" name="Front. Microbiol.">
        <title>Phylogeny of Vibrio vulnificus from the Analysis of the Core-Genome: Implications for Intra-Species Taxonomy.</title>
        <authorList>
            <person name="Roig F.J."/>
            <person name="Gonzalez-Candelas F."/>
            <person name="Sanjuan E."/>
            <person name="Fouz B."/>
            <person name="Feil E.J."/>
            <person name="Llorens C."/>
            <person name="Baker-Austin C."/>
            <person name="Oliver J.D."/>
            <person name="Danin-Poleg Y."/>
            <person name="Gibas C.J."/>
            <person name="Kashi Y."/>
            <person name="Gulig P.A."/>
            <person name="Morrison S.S."/>
            <person name="Amaro C."/>
        </authorList>
    </citation>
    <scope>NUCLEOTIDE SEQUENCE [LARGE SCALE GENOMIC DNA]</scope>
    <source>
        <strain evidence="6 7">CECT4608</strain>
    </source>
</reference>
<dbReference type="InterPro" id="IPR017508">
    <property type="entry name" value="HipA_N1"/>
</dbReference>
<feature type="domain" description="HipA N-terminal subdomain 1" evidence="5">
    <location>
        <begin position="5"/>
        <end position="104"/>
    </location>
</feature>
<sequence>MVNRLHAYMNGVKVGVLEKRTNGAHVFTYDSGWVLAPNGRPISLSMPLRKDAYTGSEVINFFDNLLPDNQQIRDRIAARYKAETKQPFDLLAKVGRDAVGAITLVPEGFDVDDHRTITAKALSEKELVRILKGYMEDAPLGMLKEEDDFRISIAGAQEKTALLFHDGRWMLPQGMTPTTHIIKLPIGEIVSQNNVIDLSASVDNELICMRLAKAFGIQTANCDIIRAGDVRALSVERFDRKLSSDNSYYLRLPHEDFCQAKGIPSARKYEIDGGIGIEESIDILRYSYEINDTVTFARSQILFWLLAAIDGHGKNFSVSIAASGRYQLAPLYDIISAHPLTGGRGLSERKIKMAMSLRGTSGRKWKWHQLQPRHFEDTFHTMNVPNIRREKVRLLLDEFESMAMEVIDSVGNSLPTDINESVRDKIFNGVLKTVKKIQLTKK</sequence>
<evidence type="ECO:0000256" key="1">
    <source>
        <dbReference type="ARBA" id="ARBA00010164"/>
    </source>
</evidence>
<evidence type="ECO:0000313" key="7">
    <source>
        <dbReference type="Proteomes" id="UP000237466"/>
    </source>
</evidence>
<dbReference type="RefSeq" id="WP_069504143.1">
    <property type="nucleotide sequence ID" value="NZ_CP015512.1"/>
</dbReference>
<dbReference type="NCBIfam" id="TIGR03071">
    <property type="entry name" value="couple_hipA"/>
    <property type="match status" value="1"/>
</dbReference>
<keyword evidence="3" id="KW-0418">Kinase</keyword>
<dbReference type="Proteomes" id="UP000237466">
    <property type="component" value="Unassembled WGS sequence"/>
</dbReference>
<keyword evidence="2" id="KW-0808">Transferase</keyword>
<name>A0A1W6M5G8_VIBVL</name>